<dbReference type="RefSeq" id="WP_387893120.1">
    <property type="nucleotide sequence ID" value="NZ_JBIAPK010000001.1"/>
</dbReference>
<comment type="caution">
    <text evidence="2">The sequence shown here is derived from an EMBL/GenBank/DDBJ whole genome shotgun (WGS) entry which is preliminary data.</text>
</comment>
<feature type="region of interest" description="Disordered" evidence="1">
    <location>
        <begin position="1"/>
        <end position="23"/>
    </location>
</feature>
<feature type="region of interest" description="Disordered" evidence="1">
    <location>
        <begin position="53"/>
        <end position="75"/>
    </location>
</feature>
<evidence type="ECO:0000256" key="1">
    <source>
        <dbReference type="SAM" id="MobiDB-lite"/>
    </source>
</evidence>
<gene>
    <name evidence="2" type="ORF">ACFYWW_00925</name>
</gene>
<name>A0ABW6R720_9ACTN</name>
<evidence type="ECO:0000313" key="2">
    <source>
        <dbReference type="EMBL" id="MFF3337285.1"/>
    </source>
</evidence>
<proteinExistence type="predicted"/>
<evidence type="ECO:0000313" key="3">
    <source>
        <dbReference type="Proteomes" id="UP001601976"/>
    </source>
</evidence>
<keyword evidence="3" id="KW-1185">Reference proteome</keyword>
<reference evidence="2 3" key="1">
    <citation type="submission" date="2024-10" db="EMBL/GenBank/DDBJ databases">
        <title>The Natural Products Discovery Center: Release of the First 8490 Sequenced Strains for Exploring Actinobacteria Biosynthetic Diversity.</title>
        <authorList>
            <person name="Kalkreuter E."/>
            <person name="Kautsar S.A."/>
            <person name="Yang D."/>
            <person name="Bader C.D."/>
            <person name="Teijaro C.N."/>
            <person name="Fluegel L."/>
            <person name="Davis C.M."/>
            <person name="Simpson J.R."/>
            <person name="Lauterbach L."/>
            <person name="Steele A.D."/>
            <person name="Gui C."/>
            <person name="Meng S."/>
            <person name="Li G."/>
            <person name="Viehrig K."/>
            <person name="Ye F."/>
            <person name="Su P."/>
            <person name="Kiefer A.F."/>
            <person name="Nichols A."/>
            <person name="Cepeda A.J."/>
            <person name="Yan W."/>
            <person name="Fan B."/>
            <person name="Jiang Y."/>
            <person name="Adhikari A."/>
            <person name="Zheng C.-J."/>
            <person name="Schuster L."/>
            <person name="Cowan T.M."/>
            <person name="Smanski M.J."/>
            <person name="Chevrette M.G."/>
            <person name="De Carvalho L.P.S."/>
            <person name="Shen B."/>
        </authorList>
    </citation>
    <scope>NUCLEOTIDE SEQUENCE [LARGE SCALE GENOMIC DNA]</scope>
    <source>
        <strain evidence="2 3">NPDC003029</strain>
    </source>
</reference>
<protein>
    <submittedName>
        <fullName evidence="2">Uncharacterized protein</fullName>
    </submittedName>
</protein>
<organism evidence="2 3">
    <name type="scientific">Streptomyces flavidovirens</name>
    <dbReference type="NCBI Taxonomy" id="67298"/>
    <lineage>
        <taxon>Bacteria</taxon>
        <taxon>Bacillati</taxon>
        <taxon>Actinomycetota</taxon>
        <taxon>Actinomycetes</taxon>
        <taxon>Kitasatosporales</taxon>
        <taxon>Streptomycetaceae</taxon>
        <taxon>Streptomyces</taxon>
    </lineage>
</organism>
<sequence>MTTTSAAREPGPGSLVDRLPIGKSLPIPDDSLVTRDIFPLEGETRVKPLQLSGGMTARVHSSKRGEGGERRRTDRRIAAALAADGGKAYAL</sequence>
<dbReference type="Proteomes" id="UP001601976">
    <property type="component" value="Unassembled WGS sequence"/>
</dbReference>
<accession>A0ABW6R720</accession>
<feature type="compositionally biased region" description="Basic and acidic residues" evidence="1">
    <location>
        <begin position="63"/>
        <end position="75"/>
    </location>
</feature>
<dbReference type="EMBL" id="JBIAPK010000001">
    <property type="protein sequence ID" value="MFF3337285.1"/>
    <property type="molecule type" value="Genomic_DNA"/>
</dbReference>